<protein>
    <recommendedName>
        <fullName evidence="1">Enoyl reductase (ER) domain-containing protein</fullName>
    </recommendedName>
</protein>
<evidence type="ECO:0000313" key="2">
    <source>
        <dbReference type="EnsemblProtists" id="PYU1_T005066"/>
    </source>
</evidence>
<dbReference type="OMA" id="LYWQSHQ"/>
<reference evidence="2" key="3">
    <citation type="submission" date="2015-02" db="UniProtKB">
        <authorList>
            <consortium name="EnsemblProtists"/>
        </authorList>
    </citation>
    <scope>IDENTIFICATION</scope>
    <source>
        <strain evidence="2">DAOM BR144</strain>
    </source>
</reference>
<organism evidence="2 3">
    <name type="scientific">Globisporangium ultimum (strain ATCC 200006 / CBS 805.95 / DAOM BR144)</name>
    <name type="common">Pythium ultimum</name>
    <dbReference type="NCBI Taxonomy" id="431595"/>
    <lineage>
        <taxon>Eukaryota</taxon>
        <taxon>Sar</taxon>
        <taxon>Stramenopiles</taxon>
        <taxon>Oomycota</taxon>
        <taxon>Peronosporomycetes</taxon>
        <taxon>Pythiales</taxon>
        <taxon>Pythiaceae</taxon>
        <taxon>Globisporangium</taxon>
    </lineage>
</organism>
<name>K3WJC4_GLOUD</name>
<accession>K3WJC4</accession>
<dbReference type="eggNOG" id="KOG1198">
    <property type="taxonomic scope" value="Eukaryota"/>
</dbReference>
<dbReference type="SMART" id="SM00829">
    <property type="entry name" value="PKS_ER"/>
    <property type="match status" value="1"/>
</dbReference>
<sequence length="329" mass="35899">MTTVPETFRAYVHESFGDSLQEIKLRTDVKQPQLGDTQVRIKVHAVAMNPIDWKLVEYGKMYLPTAPTPEAPFRMGFDVAGTIVQAGSAVKDLKVGDAVYAMAAFGVVGSFAEYFDLDVKYVAPKPKSLSFNQAAGVPLAAETSYQGLVNFGKIKAGDRVLVFAGSSATGSFAVQIAKALGAFVITTTSSRNTELVKSFGADQIIDYTSQKWEDVIEPHSVDIIYDCGVEQNSWNSSAQRVLKKETGKFVTILKTENPIESPIEAKHFAIMTDPNAKDLSEITKLIDAGKLTVPIDSIHSFDDLLDAVKVQKSNRARGKIIIEVVPEFQ</sequence>
<dbReference type="InParanoid" id="K3WJC4"/>
<reference evidence="3" key="2">
    <citation type="submission" date="2010-04" db="EMBL/GenBank/DDBJ databases">
        <authorList>
            <person name="Buell R."/>
            <person name="Hamilton J."/>
            <person name="Hostetler J."/>
        </authorList>
    </citation>
    <scope>NUCLEOTIDE SEQUENCE [LARGE SCALE GENOMIC DNA]</scope>
    <source>
        <strain evidence="3">DAOM:BR144</strain>
    </source>
</reference>
<dbReference type="STRING" id="431595.K3WJC4"/>
<dbReference type="EnsemblProtists" id="PYU1_T005066">
    <property type="protein sequence ID" value="PYU1_T005066"/>
    <property type="gene ID" value="PYU1_G005055"/>
</dbReference>
<dbReference type="GO" id="GO:0016491">
    <property type="term" value="F:oxidoreductase activity"/>
    <property type="evidence" value="ECO:0007669"/>
    <property type="project" value="InterPro"/>
</dbReference>
<evidence type="ECO:0000313" key="3">
    <source>
        <dbReference type="Proteomes" id="UP000019132"/>
    </source>
</evidence>
<dbReference type="PANTHER" id="PTHR44013">
    <property type="entry name" value="ZINC-TYPE ALCOHOL DEHYDROGENASE-LIKE PROTEIN C16A3.02C"/>
    <property type="match status" value="1"/>
</dbReference>
<feature type="domain" description="Enoyl reductase (ER)" evidence="1">
    <location>
        <begin position="18"/>
        <end position="322"/>
    </location>
</feature>
<keyword evidence="3" id="KW-1185">Reference proteome</keyword>
<dbReference type="CDD" id="cd05289">
    <property type="entry name" value="MDR_like_2"/>
    <property type="match status" value="1"/>
</dbReference>
<dbReference type="PANTHER" id="PTHR44013:SF1">
    <property type="entry name" value="ZINC-TYPE ALCOHOL DEHYDROGENASE-LIKE PROTEIN C16A3.02C"/>
    <property type="match status" value="1"/>
</dbReference>
<proteinExistence type="predicted"/>
<dbReference type="EMBL" id="GL376564">
    <property type="status" value="NOT_ANNOTATED_CDS"/>
    <property type="molecule type" value="Genomic_DNA"/>
</dbReference>
<reference evidence="3" key="1">
    <citation type="journal article" date="2010" name="Genome Biol.">
        <title>Genome sequence of the necrotrophic plant pathogen Pythium ultimum reveals original pathogenicity mechanisms and effector repertoire.</title>
        <authorList>
            <person name="Levesque C.A."/>
            <person name="Brouwer H."/>
            <person name="Cano L."/>
            <person name="Hamilton J.P."/>
            <person name="Holt C."/>
            <person name="Huitema E."/>
            <person name="Raffaele S."/>
            <person name="Robideau G.P."/>
            <person name="Thines M."/>
            <person name="Win J."/>
            <person name="Zerillo M.M."/>
            <person name="Beakes G.W."/>
            <person name="Boore J.L."/>
            <person name="Busam D."/>
            <person name="Dumas B."/>
            <person name="Ferriera S."/>
            <person name="Fuerstenberg S.I."/>
            <person name="Gachon C.M."/>
            <person name="Gaulin E."/>
            <person name="Govers F."/>
            <person name="Grenville-Briggs L."/>
            <person name="Horner N."/>
            <person name="Hostetler J."/>
            <person name="Jiang R.H."/>
            <person name="Johnson J."/>
            <person name="Krajaejun T."/>
            <person name="Lin H."/>
            <person name="Meijer H.J."/>
            <person name="Moore B."/>
            <person name="Morris P."/>
            <person name="Phuntmart V."/>
            <person name="Puiu D."/>
            <person name="Shetty J."/>
            <person name="Stajich J.E."/>
            <person name="Tripathy S."/>
            <person name="Wawra S."/>
            <person name="van West P."/>
            <person name="Whitty B.R."/>
            <person name="Coutinho P.M."/>
            <person name="Henrissat B."/>
            <person name="Martin F."/>
            <person name="Thomas P.D."/>
            <person name="Tyler B.M."/>
            <person name="De Vries R.P."/>
            <person name="Kamoun S."/>
            <person name="Yandell M."/>
            <person name="Tisserat N."/>
            <person name="Buell C.R."/>
        </authorList>
    </citation>
    <scope>NUCLEOTIDE SEQUENCE</scope>
    <source>
        <strain evidence="3">DAOM:BR144</strain>
    </source>
</reference>
<dbReference type="SUPFAM" id="SSF50129">
    <property type="entry name" value="GroES-like"/>
    <property type="match status" value="1"/>
</dbReference>
<dbReference type="InterPro" id="IPR036291">
    <property type="entry name" value="NAD(P)-bd_dom_sf"/>
</dbReference>
<dbReference type="Pfam" id="PF08240">
    <property type="entry name" value="ADH_N"/>
    <property type="match status" value="1"/>
</dbReference>
<dbReference type="Pfam" id="PF13602">
    <property type="entry name" value="ADH_zinc_N_2"/>
    <property type="match status" value="1"/>
</dbReference>
<dbReference type="HOGENOM" id="CLU_026673_3_3_1"/>
<dbReference type="InterPro" id="IPR013154">
    <property type="entry name" value="ADH-like_N"/>
</dbReference>
<dbReference type="VEuPathDB" id="FungiDB:PYU1_G005055"/>
<evidence type="ECO:0000259" key="1">
    <source>
        <dbReference type="SMART" id="SM00829"/>
    </source>
</evidence>
<dbReference type="InterPro" id="IPR052733">
    <property type="entry name" value="Chloroplast_QOR"/>
</dbReference>
<dbReference type="InterPro" id="IPR011032">
    <property type="entry name" value="GroES-like_sf"/>
</dbReference>
<dbReference type="Gene3D" id="3.40.50.720">
    <property type="entry name" value="NAD(P)-binding Rossmann-like Domain"/>
    <property type="match status" value="1"/>
</dbReference>
<dbReference type="Gene3D" id="3.90.180.10">
    <property type="entry name" value="Medium-chain alcohol dehydrogenases, catalytic domain"/>
    <property type="match status" value="1"/>
</dbReference>
<dbReference type="AlphaFoldDB" id="K3WJC4"/>
<dbReference type="InterPro" id="IPR020843">
    <property type="entry name" value="ER"/>
</dbReference>
<dbReference type="Proteomes" id="UP000019132">
    <property type="component" value="Unassembled WGS sequence"/>
</dbReference>
<dbReference type="SUPFAM" id="SSF51735">
    <property type="entry name" value="NAD(P)-binding Rossmann-fold domains"/>
    <property type="match status" value="1"/>
</dbReference>